<dbReference type="Proteomes" id="UP000716291">
    <property type="component" value="Unassembled WGS sequence"/>
</dbReference>
<evidence type="ECO:0000256" key="1">
    <source>
        <dbReference type="SAM" id="Phobius"/>
    </source>
</evidence>
<feature type="transmembrane region" description="Helical" evidence="1">
    <location>
        <begin position="65"/>
        <end position="82"/>
    </location>
</feature>
<sequence>MYSFTGLKEDGPSVWIRILVILALLFLTSTAVGYVEYKKHKGDITGALVIGLGLLAIFTNQHDPWIHWSALTTAIITLIYPIRPYAFKLVGRESNAENAPLLG</sequence>
<dbReference type="EMBL" id="JAANQT010001242">
    <property type="protein sequence ID" value="KAG1305948.1"/>
    <property type="molecule type" value="Genomic_DNA"/>
</dbReference>
<proteinExistence type="predicted"/>
<name>A0A9P6X5R9_RHIOR</name>
<evidence type="ECO:0000313" key="3">
    <source>
        <dbReference type="Proteomes" id="UP000716291"/>
    </source>
</evidence>
<protein>
    <submittedName>
        <fullName evidence="2">Uncharacterized protein</fullName>
    </submittedName>
</protein>
<comment type="caution">
    <text evidence="2">The sequence shown here is derived from an EMBL/GenBank/DDBJ whole genome shotgun (WGS) entry which is preliminary data.</text>
</comment>
<keyword evidence="3" id="KW-1185">Reference proteome</keyword>
<evidence type="ECO:0000313" key="2">
    <source>
        <dbReference type="EMBL" id="KAG1305948.1"/>
    </source>
</evidence>
<feature type="transmembrane region" description="Helical" evidence="1">
    <location>
        <begin position="42"/>
        <end position="59"/>
    </location>
</feature>
<reference evidence="2" key="1">
    <citation type="journal article" date="2020" name="Microb. Genom.">
        <title>Genetic diversity of clinical and environmental Mucorales isolates obtained from an investigation of mucormycosis cases among solid organ transplant recipients.</title>
        <authorList>
            <person name="Nguyen M.H."/>
            <person name="Kaul D."/>
            <person name="Muto C."/>
            <person name="Cheng S.J."/>
            <person name="Richter R.A."/>
            <person name="Bruno V.M."/>
            <person name="Liu G."/>
            <person name="Beyhan S."/>
            <person name="Sundermann A.J."/>
            <person name="Mounaud S."/>
            <person name="Pasculle A.W."/>
            <person name="Nierman W.C."/>
            <person name="Driscoll E."/>
            <person name="Cumbie R."/>
            <person name="Clancy C.J."/>
            <person name="Dupont C.L."/>
        </authorList>
    </citation>
    <scope>NUCLEOTIDE SEQUENCE</scope>
    <source>
        <strain evidence="2">GL11</strain>
    </source>
</reference>
<gene>
    <name evidence="2" type="ORF">G6F64_007969</name>
</gene>
<feature type="transmembrane region" description="Helical" evidence="1">
    <location>
        <begin position="14"/>
        <end position="35"/>
    </location>
</feature>
<accession>A0A9P6X5R9</accession>
<organism evidence="2 3">
    <name type="scientific">Rhizopus oryzae</name>
    <name type="common">Mucormycosis agent</name>
    <name type="synonym">Rhizopus arrhizus var. delemar</name>
    <dbReference type="NCBI Taxonomy" id="64495"/>
    <lineage>
        <taxon>Eukaryota</taxon>
        <taxon>Fungi</taxon>
        <taxon>Fungi incertae sedis</taxon>
        <taxon>Mucoromycota</taxon>
        <taxon>Mucoromycotina</taxon>
        <taxon>Mucoromycetes</taxon>
        <taxon>Mucorales</taxon>
        <taxon>Mucorineae</taxon>
        <taxon>Rhizopodaceae</taxon>
        <taxon>Rhizopus</taxon>
    </lineage>
</organism>
<keyword evidence="1" id="KW-1133">Transmembrane helix</keyword>
<keyword evidence="1" id="KW-0472">Membrane</keyword>
<keyword evidence="1" id="KW-0812">Transmembrane</keyword>
<dbReference type="AlphaFoldDB" id="A0A9P6X5R9"/>